<evidence type="ECO:0000313" key="3">
    <source>
        <dbReference type="EMBL" id="CDK25981.1"/>
    </source>
</evidence>
<keyword evidence="4" id="KW-1185">Reference proteome</keyword>
<proteinExistence type="inferred from homology"/>
<dbReference type="GO" id="GO:0000493">
    <property type="term" value="P:box H/ACA snoRNP assembly"/>
    <property type="evidence" value="ECO:0007669"/>
    <property type="project" value="EnsemblFungi"/>
</dbReference>
<evidence type="ECO:0000256" key="1">
    <source>
        <dbReference type="ARBA" id="ARBA00005607"/>
    </source>
</evidence>
<evidence type="ECO:0000313" key="4">
    <source>
        <dbReference type="Proteomes" id="UP000019384"/>
    </source>
</evidence>
<dbReference type="Pfam" id="PF04925">
    <property type="entry name" value="SHQ1"/>
    <property type="match status" value="1"/>
</dbReference>
<dbReference type="PROSITE" id="PS51203">
    <property type="entry name" value="CS"/>
    <property type="match status" value="1"/>
</dbReference>
<dbReference type="InterPro" id="IPR048696">
    <property type="entry name" value="SHQ1-like_CS"/>
</dbReference>
<dbReference type="HOGENOM" id="CLU_030217_1_0_1"/>
<protein>
    <recommendedName>
        <fullName evidence="2">CS domain-containing protein</fullName>
    </recommendedName>
</protein>
<name>W6MIK4_9ASCO</name>
<sequence>MIVPFFTIDQDDEYVTVDLKISHLRFNASSLELAVTDNTMVFSLAPYFLRLRFPFPFEEDDDEKITAQYISQEDVLRLRLPKLNRGQFFPDLDFTAKLLARDGEAVAKEPALRAVDEELKVPRTESPNVPRPLIQELDMADKTRDVDLQHAESLNWEVEQQIPVDPVSIGVDSRFLYGFNDSHKSMLNITLSNGNDINELSDPDATDADDRIMERLIKENIKFDVDYYGSDYLLLKYGDTDDSKRIKDLLEWKFPLRKEFLKHAKAKQDGVKDVPETVPLEFTKDEQEKIQKLKVRQFLIDETRPLYQTIISILFAYCFDLRSGEGDTTVESGWNIGKLVPQIACLDSQLIPSNNSTETNLLKISVITSTRRALSYPLVRCWELVQKVWEDVYYVLRCGKRGVIKLLLAAREPFRFHDVYYVYNLIWFEELLGWCLGDDAFNEATLRDLAHSLRKETEGLTKSDITFEKCLDEETAEIEVVSLVDIEKWAEESYADGLGE</sequence>
<dbReference type="PANTHER" id="PTHR12967">
    <property type="entry name" value="PROTEIN SHQ1 HOMOLOG"/>
    <property type="match status" value="1"/>
</dbReference>
<dbReference type="GO" id="GO:0005654">
    <property type="term" value="C:nucleoplasm"/>
    <property type="evidence" value="ECO:0007669"/>
    <property type="project" value="EnsemblFungi"/>
</dbReference>
<comment type="similarity">
    <text evidence="1">Belongs to the SHQ1 family.</text>
</comment>
<dbReference type="STRING" id="1382522.W6MIK4"/>
<dbReference type="GO" id="GO:0005829">
    <property type="term" value="C:cytosol"/>
    <property type="evidence" value="ECO:0007669"/>
    <property type="project" value="EnsemblFungi"/>
</dbReference>
<dbReference type="EMBL" id="HG793126">
    <property type="protein sequence ID" value="CDK25981.1"/>
    <property type="molecule type" value="Genomic_DNA"/>
</dbReference>
<dbReference type="Gene3D" id="2.60.40.790">
    <property type="match status" value="1"/>
</dbReference>
<reference evidence="3" key="2">
    <citation type="submission" date="2014-02" db="EMBL/GenBank/DDBJ databases">
        <title>Complete DNA sequence of /Kuraishia capsulata/ illustrates novel genomic features among budding yeasts (/Saccharomycotina/).</title>
        <authorList>
            <person name="Morales L."/>
            <person name="Noel B."/>
            <person name="Porcel B."/>
            <person name="Marcet-Houben M."/>
            <person name="Hullo M-F."/>
            <person name="Sacerdot C."/>
            <person name="Tekaia F."/>
            <person name="Leh-Louis V."/>
            <person name="Despons L."/>
            <person name="Khanna V."/>
            <person name="Aury J-M."/>
            <person name="Barbe V."/>
            <person name="Couloux A."/>
            <person name="Labadie K."/>
            <person name="Pelletier E."/>
            <person name="Souciet J-L."/>
            <person name="Boekhout T."/>
            <person name="Gabaldon T."/>
            <person name="Wincker P."/>
            <person name="Dujon B."/>
        </authorList>
    </citation>
    <scope>NUCLEOTIDE SEQUENCE</scope>
    <source>
        <strain evidence="3">CBS 1993</strain>
    </source>
</reference>
<dbReference type="InterPro" id="IPR039742">
    <property type="entry name" value="Shq1"/>
</dbReference>
<dbReference type="InterPro" id="IPR007009">
    <property type="entry name" value="Shq1_C"/>
</dbReference>
<dbReference type="Proteomes" id="UP000019384">
    <property type="component" value="Unassembled WGS sequence"/>
</dbReference>
<organism evidence="3 4">
    <name type="scientific">Kuraishia capsulata CBS 1993</name>
    <dbReference type="NCBI Taxonomy" id="1382522"/>
    <lineage>
        <taxon>Eukaryota</taxon>
        <taxon>Fungi</taxon>
        <taxon>Dikarya</taxon>
        <taxon>Ascomycota</taxon>
        <taxon>Saccharomycotina</taxon>
        <taxon>Pichiomycetes</taxon>
        <taxon>Pichiales</taxon>
        <taxon>Pichiaceae</taxon>
        <taxon>Kuraishia</taxon>
    </lineage>
</organism>
<gene>
    <name evidence="3" type="ORF">KUCA_T00001952001</name>
</gene>
<dbReference type="Pfam" id="PF21413">
    <property type="entry name" value="SHQ1-like_CS"/>
    <property type="match status" value="1"/>
</dbReference>
<dbReference type="GeneID" id="34519379"/>
<dbReference type="AlphaFoldDB" id="W6MIK4"/>
<accession>W6MIK4</accession>
<dbReference type="PANTHER" id="PTHR12967:SF0">
    <property type="entry name" value="PROTEIN SHQ1 HOMOLOG"/>
    <property type="match status" value="1"/>
</dbReference>
<dbReference type="InterPro" id="IPR008978">
    <property type="entry name" value="HSP20-like_chaperone"/>
</dbReference>
<feature type="domain" description="CS" evidence="2">
    <location>
        <begin position="1"/>
        <end position="93"/>
    </location>
</feature>
<dbReference type="GO" id="GO:0051082">
    <property type="term" value="F:unfolded protein binding"/>
    <property type="evidence" value="ECO:0007669"/>
    <property type="project" value="EnsemblFungi"/>
</dbReference>
<dbReference type="RefSeq" id="XP_022457991.1">
    <property type="nucleotide sequence ID" value="XM_022604184.1"/>
</dbReference>
<reference evidence="3" key="1">
    <citation type="submission" date="2013-12" db="EMBL/GenBank/DDBJ databases">
        <authorList>
            <person name="Genoscope - CEA"/>
        </authorList>
    </citation>
    <scope>NUCLEOTIDE SEQUENCE</scope>
    <source>
        <strain evidence="3">CBS 1993</strain>
    </source>
</reference>
<dbReference type="OrthoDB" id="73639at2759"/>
<evidence type="ECO:0000259" key="2">
    <source>
        <dbReference type="PROSITE" id="PS51203"/>
    </source>
</evidence>
<dbReference type="InterPro" id="IPR007052">
    <property type="entry name" value="CS_dom"/>
</dbReference>